<evidence type="ECO:0000313" key="2">
    <source>
        <dbReference type="EMBL" id="TNV73485.1"/>
    </source>
</evidence>
<reference evidence="2" key="1">
    <citation type="submission" date="2019-06" db="EMBL/GenBank/DDBJ databases">
        <authorList>
            <person name="Zheng W."/>
        </authorList>
    </citation>
    <scope>NUCLEOTIDE SEQUENCE</scope>
    <source>
        <strain evidence="2">QDHG01</strain>
    </source>
</reference>
<accession>A0A8J8NFC8</accession>
<proteinExistence type="predicted"/>
<dbReference type="AlphaFoldDB" id="A0A8J8NFC8"/>
<evidence type="ECO:0000256" key="1">
    <source>
        <dbReference type="SAM" id="MobiDB-lite"/>
    </source>
</evidence>
<feature type="region of interest" description="Disordered" evidence="1">
    <location>
        <begin position="115"/>
        <end position="134"/>
    </location>
</feature>
<comment type="caution">
    <text evidence="2">The sequence shown here is derived from an EMBL/GenBank/DDBJ whole genome shotgun (WGS) entry which is preliminary data.</text>
</comment>
<gene>
    <name evidence="2" type="ORF">FGO68_gene6238</name>
</gene>
<name>A0A8J8NFC8_HALGN</name>
<keyword evidence="3" id="KW-1185">Reference proteome</keyword>
<evidence type="ECO:0000313" key="3">
    <source>
        <dbReference type="Proteomes" id="UP000785679"/>
    </source>
</evidence>
<organism evidence="2 3">
    <name type="scientific">Halteria grandinella</name>
    <dbReference type="NCBI Taxonomy" id="5974"/>
    <lineage>
        <taxon>Eukaryota</taxon>
        <taxon>Sar</taxon>
        <taxon>Alveolata</taxon>
        <taxon>Ciliophora</taxon>
        <taxon>Intramacronucleata</taxon>
        <taxon>Spirotrichea</taxon>
        <taxon>Stichotrichia</taxon>
        <taxon>Sporadotrichida</taxon>
        <taxon>Halteriidae</taxon>
        <taxon>Halteria</taxon>
    </lineage>
</organism>
<dbReference type="EMBL" id="RRYP01018785">
    <property type="protein sequence ID" value="TNV73485.1"/>
    <property type="molecule type" value="Genomic_DNA"/>
</dbReference>
<sequence>MIMIIGICISIKRSVDTAKVHKSQKQNMTSMNLATSLIMQTSIGNANDSSANGITKRILREDVVGGANFVENEKRRSKHLQRLSQMQSGDATFMAGSLQEVSEDHSERDLYGRIEEEEEPLATQSTQQQQKDRFGQDPAALFTNQSLRATHLLFKNSMHDNAHTSFLNTYQQNKISGGSTLAHTTNKGRITSEGAKINGSVACSSELSESMDGGSN</sequence>
<dbReference type="Proteomes" id="UP000785679">
    <property type="component" value="Unassembled WGS sequence"/>
</dbReference>
<protein>
    <submittedName>
        <fullName evidence="2">Uncharacterized protein</fullName>
    </submittedName>
</protein>